<dbReference type="STRING" id="5888.A0C532"/>
<dbReference type="eggNOG" id="KOG1529">
    <property type="taxonomic scope" value="Eukaryota"/>
</dbReference>
<evidence type="ECO:0000259" key="3">
    <source>
        <dbReference type="PROSITE" id="PS50206"/>
    </source>
</evidence>
<dbReference type="HOGENOM" id="CLU_1002732_0_0_1"/>
<dbReference type="GeneID" id="5019081"/>
<dbReference type="PANTHER" id="PTHR11364:SF27">
    <property type="entry name" value="SULFURTRANSFERASE"/>
    <property type="match status" value="1"/>
</dbReference>
<dbReference type="EMBL" id="CT868041">
    <property type="protein sequence ID" value="CAK65899.1"/>
    <property type="molecule type" value="Genomic_DNA"/>
</dbReference>
<dbReference type="Gene3D" id="3.40.250.10">
    <property type="entry name" value="Rhodanese-like domain"/>
    <property type="match status" value="2"/>
</dbReference>
<protein>
    <recommendedName>
        <fullName evidence="3">Rhodanese domain-containing protein</fullName>
    </recommendedName>
</protein>
<dbReference type="PANTHER" id="PTHR11364">
    <property type="entry name" value="THIOSULFATE SULFERTANSFERASE"/>
    <property type="match status" value="1"/>
</dbReference>
<dbReference type="PROSITE" id="PS50206">
    <property type="entry name" value="RHODANESE_3"/>
    <property type="match status" value="2"/>
</dbReference>
<organism evidence="4 5">
    <name type="scientific">Paramecium tetraurelia</name>
    <dbReference type="NCBI Taxonomy" id="5888"/>
    <lineage>
        <taxon>Eukaryota</taxon>
        <taxon>Sar</taxon>
        <taxon>Alveolata</taxon>
        <taxon>Ciliophora</taxon>
        <taxon>Intramacronucleata</taxon>
        <taxon>Oligohymenophorea</taxon>
        <taxon>Peniculida</taxon>
        <taxon>Parameciidae</taxon>
        <taxon>Paramecium</taxon>
    </lineage>
</organism>
<dbReference type="GO" id="GO:0004792">
    <property type="term" value="F:thiosulfate-cyanide sulfurtransferase activity"/>
    <property type="evidence" value="ECO:0000318"/>
    <property type="project" value="GO_Central"/>
</dbReference>
<keyword evidence="2" id="KW-0677">Repeat</keyword>
<evidence type="ECO:0000313" key="5">
    <source>
        <dbReference type="Proteomes" id="UP000000600"/>
    </source>
</evidence>
<sequence length="278" mass="32726">MRGSLISAPYLHYLVKNKSRIKIVNVIMTDHHHNQEENNKFTHAHRITLDQSTLNLIDITATPVPVPRKLPTKNTFEKYIQDNQYDHLTPIVFFDEHIHFAARAWFTFRYFGFKRVYVLDGGFNKWHHQHDIDKHESKVFEDLNKQDQPKDQVTSLTTNDVSVISYLKQHKDPKGDDWLLLDARDQPRYKKGSIPGSYNLPYSEYLNDDHTMKSTENLQKLYKSHQIDITKKIVNTCQTGKLSCIALLAQEILKKKELLLFDGSYEEWNHEHPHPVKH</sequence>
<dbReference type="Proteomes" id="UP000000600">
    <property type="component" value="Unassembled WGS sequence"/>
</dbReference>
<dbReference type="FunFam" id="3.40.250.10:FF:000135">
    <property type="entry name" value="Uncharacterized protein"/>
    <property type="match status" value="1"/>
</dbReference>
<accession>A0C532</accession>
<evidence type="ECO:0000256" key="1">
    <source>
        <dbReference type="ARBA" id="ARBA00022679"/>
    </source>
</evidence>
<dbReference type="OMA" id="KLYKSHQ"/>
<dbReference type="InterPro" id="IPR036873">
    <property type="entry name" value="Rhodanese-like_dom_sf"/>
</dbReference>
<dbReference type="GO" id="GO:0016784">
    <property type="term" value="F:3-mercaptopyruvate sulfurtransferase activity"/>
    <property type="evidence" value="ECO:0000318"/>
    <property type="project" value="GO_Central"/>
</dbReference>
<dbReference type="SMART" id="SM00450">
    <property type="entry name" value="RHOD"/>
    <property type="match status" value="2"/>
</dbReference>
<dbReference type="SUPFAM" id="SSF52821">
    <property type="entry name" value="Rhodanese/Cell cycle control phosphatase"/>
    <property type="match status" value="2"/>
</dbReference>
<evidence type="ECO:0000313" key="4">
    <source>
        <dbReference type="EMBL" id="CAK65899.1"/>
    </source>
</evidence>
<dbReference type="GO" id="GO:0005739">
    <property type="term" value="C:mitochondrion"/>
    <property type="evidence" value="ECO:0000318"/>
    <property type="project" value="GO_Central"/>
</dbReference>
<dbReference type="AlphaFoldDB" id="A0C532"/>
<keyword evidence="5" id="KW-1185">Reference proteome</keyword>
<dbReference type="OrthoDB" id="288459at2759"/>
<feature type="domain" description="Rhodanese" evidence="3">
    <location>
        <begin position="174"/>
        <end position="277"/>
    </location>
</feature>
<proteinExistence type="predicted"/>
<dbReference type="FunCoup" id="A0C532">
    <property type="interactions" value="131"/>
</dbReference>
<dbReference type="Pfam" id="PF00581">
    <property type="entry name" value="Rhodanese"/>
    <property type="match status" value="2"/>
</dbReference>
<evidence type="ECO:0000256" key="2">
    <source>
        <dbReference type="ARBA" id="ARBA00022737"/>
    </source>
</evidence>
<dbReference type="RefSeq" id="XP_001433296.1">
    <property type="nucleotide sequence ID" value="XM_001433259.2"/>
</dbReference>
<feature type="domain" description="Rhodanese" evidence="3">
    <location>
        <begin position="71"/>
        <end position="135"/>
    </location>
</feature>
<reference evidence="4 5" key="1">
    <citation type="journal article" date="2006" name="Nature">
        <title>Global trends of whole-genome duplications revealed by the ciliate Paramecium tetraurelia.</title>
        <authorList>
            <consortium name="Genoscope"/>
            <person name="Aury J.-M."/>
            <person name="Jaillon O."/>
            <person name="Duret L."/>
            <person name="Noel B."/>
            <person name="Jubin C."/>
            <person name="Porcel B.M."/>
            <person name="Segurens B."/>
            <person name="Daubin V."/>
            <person name="Anthouard V."/>
            <person name="Aiach N."/>
            <person name="Arnaiz O."/>
            <person name="Billaut A."/>
            <person name="Beisson J."/>
            <person name="Blanc I."/>
            <person name="Bouhouche K."/>
            <person name="Camara F."/>
            <person name="Duharcourt S."/>
            <person name="Guigo R."/>
            <person name="Gogendeau D."/>
            <person name="Katinka M."/>
            <person name="Keller A.-M."/>
            <person name="Kissmehl R."/>
            <person name="Klotz C."/>
            <person name="Koll F."/>
            <person name="Le Moue A."/>
            <person name="Lepere C."/>
            <person name="Malinsky S."/>
            <person name="Nowacki M."/>
            <person name="Nowak J.K."/>
            <person name="Plattner H."/>
            <person name="Poulain J."/>
            <person name="Ruiz F."/>
            <person name="Serrano V."/>
            <person name="Zagulski M."/>
            <person name="Dessen P."/>
            <person name="Betermier M."/>
            <person name="Weissenbach J."/>
            <person name="Scarpelli C."/>
            <person name="Schachter V."/>
            <person name="Sperling L."/>
            <person name="Meyer E."/>
            <person name="Cohen J."/>
            <person name="Wincker P."/>
        </authorList>
    </citation>
    <scope>NUCLEOTIDE SEQUENCE [LARGE SCALE GENOMIC DNA]</scope>
    <source>
        <strain evidence="4 5">Stock d4-2</strain>
    </source>
</reference>
<dbReference type="InParanoid" id="A0C532"/>
<dbReference type="KEGG" id="ptm:GSPATT00006398001"/>
<dbReference type="InterPro" id="IPR001763">
    <property type="entry name" value="Rhodanese-like_dom"/>
</dbReference>
<name>A0C532_PARTE</name>
<dbReference type="FunFam" id="3.40.250.10:FF:000126">
    <property type="entry name" value="Uncharacterized protein"/>
    <property type="match status" value="1"/>
</dbReference>
<dbReference type="InterPro" id="IPR045078">
    <property type="entry name" value="TST/MPST-like"/>
</dbReference>
<gene>
    <name evidence="4" type="ORF">GSPATT00006398001</name>
</gene>
<keyword evidence="1" id="KW-0808">Transferase</keyword>